<dbReference type="InterPro" id="IPR000600">
    <property type="entry name" value="ROK"/>
</dbReference>
<sequence>MFRLFDDSALATAAHVLTAGPISRADAARELSLSGATLTRLVRPLVDSGMVTDSQIGTPQSGIGRPTQLLEVPSDAHHFIGINLTTTTAYGVVTDTQANPLVALSEPLRSRDPRDGVAQIGELISRLTEAAPSPLIEHIGISAGGHIAHNRVVESRFLEWRNVDIAAMLEDVSAQVHVFNDIVALTMLEQWFGLGRQESNFIIATVGAGIGHGIVHNRRAVDSRFEGYSSTSHIPLFGAKGVCQYGHVGCANGVLTTPAVLARAAGARSIANLEPGPNSLDELIELAQAGDPSCQFAIAEFGTNLSTYVQTVCGAAMVTDVILDGEATALLDTPWAQTFSGSITQFKSPNLPGLTVHKRDGSFDRWAQGAATGAIVSWLEKVVENV</sequence>
<dbReference type="InterPro" id="IPR043129">
    <property type="entry name" value="ATPase_NBD"/>
</dbReference>
<evidence type="ECO:0000313" key="2">
    <source>
        <dbReference type="EMBL" id="PWF27546.1"/>
    </source>
</evidence>
<dbReference type="InterPro" id="IPR036388">
    <property type="entry name" value="WH-like_DNA-bd_sf"/>
</dbReference>
<dbReference type="SUPFAM" id="SSF46785">
    <property type="entry name" value="Winged helix' DNA-binding domain"/>
    <property type="match status" value="1"/>
</dbReference>
<reference evidence="3" key="1">
    <citation type="submission" date="2018-05" db="EMBL/GenBank/DDBJ databases">
        <authorList>
            <person name="Li Y."/>
        </authorList>
    </citation>
    <scope>NUCLEOTIDE SEQUENCE [LARGE SCALE GENOMIC DNA]</scope>
    <source>
        <strain evidence="3">sk1b4</strain>
    </source>
</reference>
<dbReference type="Gene3D" id="1.10.10.10">
    <property type="entry name" value="Winged helix-like DNA-binding domain superfamily/Winged helix DNA-binding domain"/>
    <property type="match status" value="1"/>
</dbReference>
<protein>
    <submittedName>
        <fullName evidence="2">ROK family transcriptional regulator</fullName>
    </submittedName>
</protein>
<dbReference type="Proteomes" id="UP000245283">
    <property type="component" value="Unassembled WGS sequence"/>
</dbReference>
<name>A0A2V1K7W2_9ACTO</name>
<proteinExistence type="inferred from homology"/>
<dbReference type="InterPro" id="IPR036390">
    <property type="entry name" value="WH_DNA-bd_sf"/>
</dbReference>
<dbReference type="OrthoDB" id="3464494at2"/>
<dbReference type="AlphaFoldDB" id="A0A2V1K7W2"/>
<dbReference type="PANTHER" id="PTHR18964:SF149">
    <property type="entry name" value="BIFUNCTIONAL UDP-N-ACETYLGLUCOSAMINE 2-EPIMERASE_N-ACETYLMANNOSAMINE KINASE"/>
    <property type="match status" value="1"/>
</dbReference>
<comment type="caution">
    <text evidence="2">The sequence shown here is derived from an EMBL/GenBank/DDBJ whole genome shotgun (WGS) entry which is preliminary data.</text>
</comment>
<keyword evidence="3" id="KW-1185">Reference proteome</keyword>
<accession>A0A2V1K7W2</accession>
<dbReference type="PANTHER" id="PTHR18964">
    <property type="entry name" value="ROK (REPRESSOR, ORF, KINASE) FAMILY"/>
    <property type="match status" value="1"/>
</dbReference>
<evidence type="ECO:0000313" key="3">
    <source>
        <dbReference type="Proteomes" id="UP000245283"/>
    </source>
</evidence>
<organism evidence="2 3">
    <name type="scientific">Ancrocorticia populi</name>
    <dbReference type="NCBI Taxonomy" id="2175228"/>
    <lineage>
        <taxon>Bacteria</taxon>
        <taxon>Bacillati</taxon>
        <taxon>Actinomycetota</taxon>
        <taxon>Actinomycetes</taxon>
        <taxon>Actinomycetales</taxon>
        <taxon>Actinomycetaceae</taxon>
        <taxon>Ancrocorticia</taxon>
    </lineage>
</organism>
<dbReference type="RefSeq" id="WP_109093041.1">
    <property type="nucleotide sequence ID" value="NZ_QETB01000001.1"/>
</dbReference>
<dbReference type="EMBL" id="QETB01000001">
    <property type="protein sequence ID" value="PWF27546.1"/>
    <property type="molecule type" value="Genomic_DNA"/>
</dbReference>
<dbReference type="SUPFAM" id="SSF53067">
    <property type="entry name" value="Actin-like ATPase domain"/>
    <property type="match status" value="1"/>
</dbReference>
<evidence type="ECO:0000256" key="1">
    <source>
        <dbReference type="ARBA" id="ARBA00006479"/>
    </source>
</evidence>
<comment type="similarity">
    <text evidence="1">Belongs to the ROK (NagC/XylR) family.</text>
</comment>
<dbReference type="Gene3D" id="3.30.420.40">
    <property type="match status" value="2"/>
</dbReference>
<gene>
    <name evidence="2" type="ORF">DD236_03990</name>
</gene>
<dbReference type="Pfam" id="PF00480">
    <property type="entry name" value="ROK"/>
    <property type="match status" value="1"/>
</dbReference>